<keyword evidence="5" id="KW-1185">Reference proteome</keyword>
<proteinExistence type="predicted"/>
<keyword evidence="2" id="KW-0812">Transmembrane</keyword>
<sequence>MQSDFPKFLYMCLNVAFWLLACWPWGTGARAGVLVPVTQELFGEPGPQKGESPAASSSVAWPDDVSTVPAPDGDDIKPAAQVRTCFPPTFKETAATFYHCHTCRHICEELAKAGNMCLFGEVTCSSLVSRTACSKSSELICKRMRSCICALYPPHDGFTSNKGFKWAQIFGSQDRVYGGSMPSTYACNKGFKWAQIFGSQDRVYGGSMPSTYAWCSVLGVVSIAMAALSYMVRNSQSRNTVPAVASLAGDSLQATMVGGGLRSHDLLGTSRATLMGSPIVYDEHPDLPPSYNEVCSDAPEQPPPSYKDLYPHEKPTEAAASTATTTTTVTTDE</sequence>
<organism evidence="4">
    <name type="scientific">Notodromas monacha</name>
    <dbReference type="NCBI Taxonomy" id="399045"/>
    <lineage>
        <taxon>Eukaryota</taxon>
        <taxon>Metazoa</taxon>
        <taxon>Ecdysozoa</taxon>
        <taxon>Arthropoda</taxon>
        <taxon>Crustacea</taxon>
        <taxon>Oligostraca</taxon>
        <taxon>Ostracoda</taxon>
        <taxon>Podocopa</taxon>
        <taxon>Podocopida</taxon>
        <taxon>Cypridocopina</taxon>
        <taxon>Cypridoidea</taxon>
        <taxon>Cyprididae</taxon>
        <taxon>Notodromas</taxon>
    </lineage>
</organism>
<evidence type="ECO:0000256" key="3">
    <source>
        <dbReference type="SAM" id="SignalP"/>
    </source>
</evidence>
<dbReference type="EMBL" id="OA882649">
    <property type="protein sequence ID" value="CAD7276383.1"/>
    <property type="molecule type" value="Genomic_DNA"/>
</dbReference>
<feature type="region of interest" description="Disordered" evidence="1">
    <location>
        <begin position="291"/>
        <end position="333"/>
    </location>
</feature>
<gene>
    <name evidence="4" type="ORF">NMOB1V02_LOCUS4148</name>
</gene>
<evidence type="ECO:0008006" key="6">
    <source>
        <dbReference type="Google" id="ProtNLM"/>
    </source>
</evidence>
<keyword evidence="3" id="KW-0732">Signal</keyword>
<feature type="transmembrane region" description="Helical" evidence="2">
    <location>
        <begin position="211"/>
        <end position="232"/>
    </location>
</feature>
<dbReference type="EMBL" id="CAJPEX010000612">
    <property type="protein sequence ID" value="CAG0916535.1"/>
    <property type="molecule type" value="Genomic_DNA"/>
</dbReference>
<dbReference type="AlphaFoldDB" id="A0A7R9BJ95"/>
<keyword evidence="2" id="KW-0472">Membrane</keyword>
<dbReference type="Proteomes" id="UP000678499">
    <property type="component" value="Unassembled WGS sequence"/>
</dbReference>
<name>A0A7R9BJ95_9CRUS</name>
<feature type="chain" id="PRO_5036210017" description="Transmembrane protein" evidence="3">
    <location>
        <begin position="29"/>
        <end position="333"/>
    </location>
</feature>
<evidence type="ECO:0000256" key="2">
    <source>
        <dbReference type="SAM" id="Phobius"/>
    </source>
</evidence>
<evidence type="ECO:0000313" key="4">
    <source>
        <dbReference type="EMBL" id="CAD7276383.1"/>
    </source>
</evidence>
<reference evidence="4" key="1">
    <citation type="submission" date="2020-11" db="EMBL/GenBank/DDBJ databases">
        <authorList>
            <person name="Tran Van P."/>
        </authorList>
    </citation>
    <scope>NUCLEOTIDE SEQUENCE</scope>
</reference>
<feature type="compositionally biased region" description="Low complexity" evidence="1">
    <location>
        <begin position="317"/>
        <end position="333"/>
    </location>
</feature>
<dbReference type="PROSITE" id="PS51257">
    <property type="entry name" value="PROKAR_LIPOPROTEIN"/>
    <property type="match status" value="1"/>
</dbReference>
<evidence type="ECO:0000256" key="1">
    <source>
        <dbReference type="SAM" id="MobiDB-lite"/>
    </source>
</evidence>
<protein>
    <recommendedName>
        <fullName evidence="6">Transmembrane protein</fullName>
    </recommendedName>
</protein>
<keyword evidence="2" id="KW-1133">Transmembrane helix</keyword>
<accession>A0A7R9BJ95</accession>
<evidence type="ECO:0000313" key="5">
    <source>
        <dbReference type="Proteomes" id="UP000678499"/>
    </source>
</evidence>
<feature type="signal peptide" evidence="3">
    <location>
        <begin position="1"/>
        <end position="28"/>
    </location>
</feature>